<feature type="compositionally biased region" description="Acidic residues" evidence="19">
    <location>
        <begin position="282"/>
        <end position="293"/>
    </location>
</feature>
<evidence type="ECO:0000313" key="20">
    <source>
        <dbReference type="EMBL" id="KAF2071555.1"/>
    </source>
</evidence>
<evidence type="ECO:0000313" key="21">
    <source>
        <dbReference type="Proteomes" id="UP000695562"/>
    </source>
</evidence>
<evidence type="ECO:0000256" key="14">
    <source>
        <dbReference type="ARBA" id="ARBA00023186"/>
    </source>
</evidence>
<evidence type="ECO:0008006" key="22">
    <source>
        <dbReference type="Google" id="ProtNLM"/>
    </source>
</evidence>
<keyword evidence="10 18" id="KW-1133">Transmembrane helix</keyword>
<dbReference type="GO" id="GO:0036503">
    <property type="term" value="P:ERAD pathway"/>
    <property type="evidence" value="ECO:0007669"/>
    <property type="project" value="TreeGrafter"/>
</dbReference>
<dbReference type="InterPro" id="IPR013320">
    <property type="entry name" value="ConA-like_dom_sf"/>
</dbReference>
<evidence type="ECO:0000256" key="7">
    <source>
        <dbReference type="ARBA" id="ARBA00022737"/>
    </source>
</evidence>
<keyword evidence="5 18" id="KW-0732">Signal</keyword>
<dbReference type="Gene3D" id="2.60.120.200">
    <property type="match status" value="1"/>
</dbReference>
<comment type="function">
    <text evidence="15">Calcium-binding protein that interacts with newly synthesized monoglucosylated glycoproteins in the endoplasmic reticulum. It may act in assisting protein assembly and/or in the retention within the ER of unassembled protein subunits. It seems to play a major role in the quality control apparatus of the ER by the retention of incorrectly folded proteins.</text>
</comment>
<feature type="compositionally biased region" description="Basic and acidic residues" evidence="19">
    <location>
        <begin position="237"/>
        <end position="248"/>
    </location>
</feature>
<feature type="region of interest" description="Disordered" evidence="19">
    <location>
        <begin position="468"/>
        <end position="516"/>
    </location>
</feature>
<feature type="compositionally biased region" description="Basic residues" evidence="19">
    <location>
        <begin position="507"/>
        <end position="516"/>
    </location>
</feature>
<dbReference type="SUPFAM" id="SSF63887">
    <property type="entry name" value="P-domain of calnexin/calreticulin"/>
    <property type="match status" value="1"/>
</dbReference>
<evidence type="ECO:0000256" key="11">
    <source>
        <dbReference type="ARBA" id="ARBA00023136"/>
    </source>
</evidence>
<dbReference type="GO" id="GO:0051082">
    <property type="term" value="F:unfolded protein binding"/>
    <property type="evidence" value="ECO:0007669"/>
    <property type="project" value="InterPro"/>
</dbReference>
<comment type="caution">
    <text evidence="20">The sequence shown here is derived from an EMBL/GenBank/DDBJ whole genome shotgun (WGS) entry which is preliminary data.</text>
</comment>
<evidence type="ECO:0000256" key="12">
    <source>
        <dbReference type="ARBA" id="ARBA00023157"/>
    </source>
</evidence>
<evidence type="ECO:0000256" key="5">
    <source>
        <dbReference type="ARBA" id="ARBA00022729"/>
    </source>
</evidence>
<evidence type="ECO:0000256" key="19">
    <source>
        <dbReference type="SAM" id="MobiDB-lite"/>
    </source>
</evidence>
<organism evidence="20 21">
    <name type="scientific">Polysphondylium violaceum</name>
    <dbReference type="NCBI Taxonomy" id="133409"/>
    <lineage>
        <taxon>Eukaryota</taxon>
        <taxon>Amoebozoa</taxon>
        <taxon>Evosea</taxon>
        <taxon>Eumycetozoa</taxon>
        <taxon>Dictyostelia</taxon>
        <taxon>Dictyosteliales</taxon>
        <taxon>Dictyosteliaceae</taxon>
        <taxon>Polysphondylium</taxon>
    </lineage>
</organism>
<feature type="region of interest" description="Disordered" evidence="19">
    <location>
        <begin position="215"/>
        <end position="293"/>
    </location>
</feature>
<dbReference type="EMBL" id="AJWJ01000363">
    <property type="protein sequence ID" value="KAF2071555.1"/>
    <property type="molecule type" value="Genomic_DNA"/>
</dbReference>
<keyword evidence="6" id="KW-0430">Lectin</keyword>
<keyword evidence="12 17" id="KW-1015">Disulfide bond</keyword>
<feature type="compositionally biased region" description="Basic and acidic residues" evidence="19">
    <location>
        <begin position="481"/>
        <end position="491"/>
    </location>
</feature>
<name>A0A8J4PRE1_9MYCE</name>
<keyword evidence="3 18" id="KW-0812">Transmembrane</keyword>
<keyword evidence="4" id="KW-0479">Metal-binding</keyword>
<feature type="compositionally biased region" description="Basic and acidic residues" evidence="19">
    <location>
        <begin position="220"/>
        <end position="230"/>
    </location>
</feature>
<comment type="similarity">
    <text evidence="2 18">Belongs to the calreticulin family.</text>
</comment>
<evidence type="ECO:0000256" key="4">
    <source>
        <dbReference type="ARBA" id="ARBA00022723"/>
    </source>
</evidence>
<dbReference type="FunFam" id="2.10.250.10:FF:000001">
    <property type="entry name" value="Calnexin homolog"/>
    <property type="match status" value="1"/>
</dbReference>
<feature type="signal peptide" evidence="18">
    <location>
        <begin position="1"/>
        <end position="22"/>
    </location>
</feature>
<feature type="chain" id="PRO_5035338521" description="Calnexin" evidence="18">
    <location>
        <begin position="23"/>
        <end position="516"/>
    </location>
</feature>
<dbReference type="PROSITE" id="PS00804">
    <property type="entry name" value="CALRETICULIN_2"/>
    <property type="match status" value="1"/>
</dbReference>
<feature type="transmembrane region" description="Helical" evidence="18">
    <location>
        <begin position="447"/>
        <end position="465"/>
    </location>
</feature>
<keyword evidence="13" id="KW-0325">Glycoprotein</keyword>
<sequence length="516" mass="58473">MNKNSKLQLLLILSIIIGTCLSFTPSKDTVFLEDFQGTSSRWVNSQQAAYNGIVEIRASVDPIDASDKGLVLTQKAKKYAITSKLIKPVDNKGRDLVIQYEVKLQTGLDCGGAYIKLYSYSDNFESENVDEKTPYSIMFGPDKCGQENRIHFIVRAKNPLTGEHQEKLITARPPIRIDKIAHLYTLHIKPDNTFSIFVDGVSVLDGDFHKDFTPAFNPPKEIDDPSDKKPSTWVDEETIKDPEATKPEDWDETQPARIEDPEAVKPDDWQDNEPELVPSDETQPEEWNEEDDGEWEAPLIQNPKCSLGNCGEWKAPLIENPLYKGIWSHPMIPNPEYIGEWKPKQIPNPDYFEVENPYIVEPIGAVGIEVWTMSQDILFDNFIITHDKSEADKFASETFYPKHKLEEERQAAKEAAEAAEMDPSESFVDMALSYFNIIQEQATTNPLILVVSVSALILPIVFCMTRSSPKKPVSTPAATKVENKVEKKQESSSEEEEEEEEEEQKTSVKKRTNKVK</sequence>
<dbReference type="Pfam" id="PF00262">
    <property type="entry name" value="Calreticulin"/>
    <property type="match status" value="1"/>
</dbReference>
<evidence type="ECO:0000256" key="13">
    <source>
        <dbReference type="ARBA" id="ARBA00023180"/>
    </source>
</evidence>
<dbReference type="AlphaFoldDB" id="A0A8J4PRE1"/>
<dbReference type="GO" id="GO:0030246">
    <property type="term" value="F:carbohydrate binding"/>
    <property type="evidence" value="ECO:0007669"/>
    <property type="project" value="UniProtKB-KW"/>
</dbReference>
<feature type="disulfide bond" evidence="17">
    <location>
        <begin position="110"/>
        <end position="144"/>
    </location>
</feature>
<proteinExistence type="inferred from homology"/>
<evidence type="ECO:0000256" key="2">
    <source>
        <dbReference type="ARBA" id="ARBA00010983"/>
    </source>
</evidence>
<keyword evidence="14 18" id="KW-0143">Chaperone</keyword>
<evidence type="ECO:0000256" key="1">
    <source>
        <dbReference type="ARBA" id="ARBA00004389"/>
    </source>
</evidence>
<comment type="subcellular location">
    <subcellularLocation>
        <location evidence="16">Endomembrane system</location>
        <topology evidence="16">Single-pass type I membrane protein</topology>
    </subcellularLocation>
    <subcellularLocation>
        <location evidence="1">Endoplasmic reticulum membrane</location>
        <topology evidence="1">Single-pass membrane protein</topology>
    </subcellularLocation>
</comment>
<evidence type="ECO:0000256" key="17">
    <source>
        <dbReference type="PIRSR" id="PIRSR601580-3"/>
    </source>
</evidence>
<dbReference type="InterPro" id="IPR009033">
    <property type="entry name" value="Calreticulin/calnexin_P_dom_sf"/>
</dbReference>
<dbReference type="Gene3D" id="2.10.250.10">
    <property type="entry name" value="Calreticulin/calnexin, P domain"/>
    <property type="match status" value="1"/>
</dbReference>
<dbReference type="OrthoDB" id="1938156at2759"/>
<accession>A0A8J4PRE1</accession>
<dbReference type="PANTHER" id="PTHR11073:SF1">
    <property type="entry name" value="CALNEXIN 14D-RELATED"/>
    <property type="match status" value="1"/>
</dbReference>
<feature type="compositionally biased region" description="Basic and acidic residues" evidence="19">
    <location>
        <begin position="257"/>
        <end position="268"/>
    </location>
</feature>
<reference evidence="20" key="1">
    <citation type="submission" date="2020-01" db="EMBL/GenBank/DDBJ databases">
        <title>Development of genomics and gene disruption for Polysphondylium violaceum indicates a role for the polyketide synthase stlB in stalk morphogenesis.</title>
        <authorList>
            <person name="Narita B."/>
            <person name="Kawabe Y."/>
            <person name="Kin K."/>
            <person name="Saito T."/>
            <person name="Gibbs R."/>
            <person name="Kuspa A."/>
            <person name="Muzny D."/>
            <person name="Queller D."/>
            <person name="Richards S."/>
            <person name="Strassman J."/>
            <person name="Sucgang R."/>
            <person name="Worley K."/>
            <person name="Schaap P."/>
        </authorList>
    </citation>
    <scope>NUCLEOTIDE SEQUENCE</scope>
    <source>
        <strain evidence="20">QSvi11</strain>
    </source>
</reference>
<keyword evidence="11 18" id="KW-0472">Membrane</keyword>
<evidence type="ECO:0000256" key="8">
    <source>
        <dbReference type="ARBA" id="ARBA00022824"/>
    </source>
</evidence>
<evidence type="ECO:0000256" key="3">
    <source>
        <dbReference type="ARBA" id="ARBA00022692"/>
    </source>
</evidence>
<protein>
    <recommendedName>
        <fullName evidence="22">Calnexin</fullName>
    </recommendedName>
</protein>
<dbReference type="InterPro" id="IPR001580">
    <property type="entry name" value="Calret/calnex"/>
</dbReference>
<dbReference type="PRINTS" id="PR00626">
    <property type="entry name" value="CALRETICULIN"/>
</dbReference>
<keyword evidence="21" id="KW-1185">Reference proteome</keyword>
<keyword evidence="9" id="KW-0106">Calcium</keyword>
<evidence type="ECO:0000256" key="9">
    <source>
        <dbReference type="ARBA" id="ARBA00022837"/>
    </source>
</evidence>
<keyword evidence="8 18" id="KW-0256">Endoplasmic reticulum</keyword>
<dbReference type="SUPFAM" id="SSF49899">
    <property type="entry name" value="Concanavalin A-like lectins/glucanases"/>
    <property type="match status" value="1"/>
</dbReference>
<gene>
    <name evidence="20" type="ORF">CYY_007127</name>
</gene>
<dbReference type="InterPro" id="IPR018124">
    <property type="entry name" value="Calret/calnex_CS"/>
</dbReference>
<dbReference type="PANTHER" id="PTHR11073">
    <property type="entry name" value="CALRETICULIN AND CALNEXIN"/>
    <property type="match status" value="1"/>
</dbReference>
<evidence type="ECO:0000256" key="6">
    <source>
        <dbReference type="ARBA" id="ARBA00022734"/>
    </source>
</evidence>
<evidence type="ECO:0000256" key="10">
    <source>
        <dbReference type="ARBA" id="ARBA00022989"/>
    </source>
</evidence>
<evidence type="ECO:0000256" key="16">
    <source>
        <dbReference type="ARBA" id="ARBA00046288"/>
    </source>
</evidence>
<dbReference type="GO" id="GO:0005789">
    <property type="term" value="C:endoplasmic reticulum membrane"/>
    <property type="evidence" value="ECO:0007669"/>
    <property type="project" value="UniProtKB-SubCell"/>
</dbReference>
<dbReference type="FunFam" id="2.60.120.200:FF:000048">
    <property type="entry name" value="Calnexin homolog"/>
    <property type="match status" value="1"/>
</dbReference>
<feature type="compositionally biased region" description="Acidic residues" evidence="19">
    <location>
        <begin position="492"/>
        <end position="503"/>
    </location>
</feature>
<keyword evidence="7" id="KW-0677">Repeat</keyword>
<dbReference type="GO" id="GO:0005509">
    <property type="term" value="F:calcium ion binding"/>
    <property type="evidence" value="ECO:0007669"/>
    <property type="project" value="InterPro"/>
</dbReference>
<dbReference type="GO" id="GO:0006457">
    <property type="term" value="P:protein folding"/>
    <property type="evidence" value="ECO:0007669"/>
    <property type="project" value="InterPro"/>
</dbReference>
<dbReference type="Proteomes" id="UP000695562">
    <property type="component" value="Unassembled WGS sequence"/>
</dbReference>
<evidence type="ECO:0000256" key="18">
    <source>
        <dbReference type="RuleBase" id="RU362126"/>
    </source>
</evidence>
<evidence type="ECO:0000256" key="15">
    <source>
        <dbReference type="ARBA" id="ARBA00037525"/>
    </source>
</evidence>